<keyword evidence="11" id="KW-1185">Reference proteome</keyword>
<feature type="region of interest" description="Disordered" evidence="8">
    <location>
        <begin position="351"/>
        <end position="413"/>
    </location>
</feature>
<accession>A0ABQ8F2Q5</accession>
<evidence type="ECO:0000256" key="1">
    <source>
        <dbReference type="ARBA" id="ARBA00004123"/>
    </source>
</evidence>
<feature type="region of interest" description="Disordered" evidence="8">
    <location>
        <begin position="1"/>
        <end position="42"/>
    </location>
</feature>
<name>A0ABQ8F2Q5_9FUNG</name>
<gene>
    <name evidence="10" type="ORF">BASA50_009061</name>
</gene>
<comment type="similarity">
    <text evidence="2">Belongs to the EAF family.</text>
</comment>
<dbReference type="InterPro" id="IPR019194">
    <property type="entry name" value="Tscrpt_elong_fac_Eaf_N"/>
</dbReference>
<reference evidence="10 11" key="1">
    <citation type="submission" date="2021-02" db="EMBL/GenBank/DDBJ databases">
        <title>Variation within the Batrachochytrium salamandrivorans European outbreak.</title>
        <authorList>
            <person name="Kelly M."/>
            <person name="Pasmans F."/>
            <person name="Shea T.P."/>
            <person name="Munoz J.F."/>
            <person name="Carranza S."/>
            <person name="Cuomo C.A."/>
            <person name="Martel A."/>
        </authorList>
    </citation>
    <scope>NUCLEOTIDE SEQUENCE [LARGE SCALE GENOMIC DNA]</scope>
    <source>
        <strain evidence="10 11">AMFP18/2</strain>
    </source>
</reference>
<evidence type="ECO:0000256" key="3">
    <source>
        <dbReference type="ARBA" id="ARBA00022553"/>
    </source>
</evidence>
<keyword evidence="6" id="KW-0804">Transcription</keyword>
<feature type="compositionally biased region" description="Basic and acidic residues" evidence="8">
    <location>
        <begin position="24"/>
        <end position="34"/>
    </location>
</feature>
<feature type="region of interest" description="Disordered" evidence="8">
    <location>
        <begin position="226"/>
        <end position="258"/>
    </location>
</feature>
<evidence type="ECO:0000313" key="11">
    <source>
        <dbReference type="Proteomes" id="UP001648503"/>
    </source>
</evidence>
<evidence type="ECO:0000256" key="6">
    <source>
        <dbReference type="ARBA" id="ARBA00023163"/>
    </source>
</evidence>
<keyword evidence="4" id="KW-0805">Transcription regulation</keyword>
<keyword evidence="5" id="KW-0010">Activator</keyword>
<evidence type="ECO:0000256" key="5">
    <source>
        <dbReference type="ARBA" id="ARBA00023159"/>
    </source>
</evidence>
<comment type="subcellular location">
    <subcellularLocation>
        <location evidence="1">Nucleus</location>
    </subcellularLocation>
</comment>
<evidence type="ECO:0000256" key="4">
    <source>
        <dbReference type="ARBA" id="ARBA00023015"/>
    </source>
</evidence>
<feature type="compositionally biased region" description="Acidic residues" evidence="8">
    <location>
        <begin position="399"/>
        <end position="413"/>
    </location>
</feature>
<protein>
    <recommendedName>
        <fullName evidence="9">Transcription elongation factor Eaf N-terminal domain-containing protein</fullName>
    </recommendedName>
</protein>
<evidence type="ECO:0000313" key="10">
    <source>
        <dbReference type="EMBL" id="KAH6591061.1"/>
    </source>
</evidence>
<dbReference type="Proteomes" id="UP001648503">
    <property type="component" value="Unassembled WGS sequence"/>
</dbReference>
<feature type="region of interest" description="Disordered" evidence="8">
    <location>
        <begin position="166"/>
        <end position="213"/>
    </location>
</feature>
<keyword evidence="7" id="KW-0539">Nucleus</keyword>
<dbReference type="EMBL" id="JAFCIX010000418">
    <property type="protein sequence ID" value="KAH6591061.1"/>
    <property type="molecule type" value="Genomic_DNA"/>
</dbReference>
<proteinExistence type="inferred from homology"/>
<organism evidence="10 11">
    <name type="scientific">Batrachochytrium salamandrivorans</name>
    <dbReference type="NCBI Taxonomy" id="1357716"/>
    <lineage>
        <taxon>Eukaryota</taxon>
        <taxon>Fungi</taxon>
        <taxon>Fungi incertae sedis</taxon>
        <taxon>Chytridiomycota</taxon>
        <taxon>Chytridiomycota incertae sedis</taxon>
        <taxon>Chytridiomycetes</taxon>
        <taxon>Rhizophydiales</taxon>
        <taxon>Rhizophydiales incertae sedis</taxon>
        <taxon>Batrachochytrium</taxon>
    </lineage>
</organism>
<keyword evidence="3" id="KW-0597">Phosphoprotein</keyword>
<evidence type="ECO:0000256" key="2">
    <source>
        <dbReference type="ARBA" id="ARBA00007798"/>
    </source>
</evidence>
<feature type="compositionally biased region" description="Low complexity" evidence="8">
    <location>
        <begin position="197"/>
        <end position="213"/>
    </location>
</feature>
<feature type="domain" description="Transcription elongation factor Eaf N-terminal" evidence="9">
    <location>
        <begin position="61"/>
        <end position="147"/>
    </location>
</feature>
<dbReference type="PANTHER" id="PTHR15970">
    <property type="entry name" value="ELL-ASSOCIATED FACTOR EAF"/>
    <property type="match status" value="1"/>
</dbReference>
<evidence type="ECO:0000256" key="7">
    <source>
        <dbReference type="ARBA" id="ARBA00023242"/>
    </source>
</evidence>
<sequence length="413" mass="43532">MTSNNNSSDGHGGSRFSVRLDMSLLDRSHGETSSHRPGSALAAAAAAAASVSGRPPPARLSSSYHTFRYQLRPDHVDYTKEGVLSKEVEGQNWTLDLPSLQPNEPHQQFSAPLAPGKEIDCILVFDPDSQSYVLARVSSSFNLIAVRRSAQSAAIGHDTISAAATGLEPANSTETGRVSPSIGAGSAGTQPAAPIGNSHSHSSSNTNTKSNMNMNIGQGVVSLGSGNGRGVGNISNSTARPESSSSSHQPVTAKPSPVVDSYEAPKFKLMRPQPYKSPTVTSHPVGLDTLITPAVVNPPSPEPVEDEYDIDMIMDQLPDSPVHDSSGDDESSIQSPIQQTTTQICAPKQEEWEELVSRPSVLHRPAPLEPHIEAPGNQPTNVLRPPSGPISLSAAIDGYDNDSSSDEVSSEED</sequence>
<evidence type="ECO:0000256" key="8">
    <source>
        <dbReference type="SAM" id="MobiDB-lite"/>
    </source>
</evidence>
<dbReference type="PANTHER" id="PTHR15970:SF2">
    <property type="entry name" value="ELL-ASSOCIATED FACTOR EAF"/>
    <property type="match status" value="1"/>
</dbReference>
<feature type="compositionally biased region" description="Polar residues" evidence="8">
    <location>
        <begin position="233"/>
        <end position="250"/>
    </location>
</feature>
<dbReference type="Pfam" id="PF09816">
    <property type="entry name" value="EAF"/>
    <property type="match status" value="1"/>
</dbReference>
<evidence type="ECO:0000259" key="9">
    <source>
        <dbReference type="Pfam" id="PF09816"/>
    </source>
</evidence>
<dbReference type="InterPro" id="IPR027093">
    <property type="entry name" value="EAF_fam"/>
</dbReference>
<comment type="caution">
    <text evidence="10">The sequence shown here is derived from an EMBL/GenBank/DDBJ whole genome shotgun (WGS) entry which is preliminary data.</text>
</comment>